<protein>
    <submittedName>
        <fullName evidence="2">Uncharacterized protein</fullName>
    </submittedName>
</protein>
<keyword evidence="1" id="KW-0472">Membrane</keyword>
<reference evidence="2" key="1">
    <citation type="submission" date="2020-04" db="EMBL/GenBank/DDBJ databases">
        <authorList>
            <person name="Zhang T."/>
        </authorList>
    </citation>
    <scope>NUCLEOTIDE SEQUENCE</scope>
    <source>
        <strain evidence="2">HKST-UBA80</strain>
    </source>
</reference>
<keyword evidence="1" id="KW-1133">Transmembrane helix</keyword>
<evidence type="ECO:0000256" key="1">
    <source>
        <dbReference type="SAM" id="Phobius"/>
    </source>
</evidence>
<feature type="transmembrane region" description="Helical" evidence="1">
    <location>
        <begin position="166"/>
        <end position="183"/>
    </location>
</feature>
<feature type="transmembrane region" description="Helical" evidence="1">
    <location>
        <begin position="288"/>
        <end position="306"/>
    </location>
</feature>
<sequence>MLLLGVLEDNVYHIALGNLYRIFGSNSIKFFPMYRSYPVVPYENSQPLSFDLFFFLSRFAPSIAVYNIFTLTAAIMGLIVGYKFYKAFIRNSYLSLLLSVILLGSPYFYYHARSHHDLSQYWLLLIGMYATIFYNERLEQKGWGFRSLILGALFGLVTVFSNYYGFFLLMFHAIYISIYSLLYKRYKSRLLLLFKSSLISLVPFFLLGVFFLRNYLLLLRTSLTDFTTPARTLEDFFYFTSRPWYFLLPPIDNPLLGKLSSSALSYLQDDWGYWLTGNFFKQEHSASYIGYSVLFLSLLGVCRTLFPRGRLSFVACRKVFSLFSRTSKAYTSQARARPVYRKEVYLMHKNILISLALSTVVLFSLTMPPYFTIALHKIYTPSYVSYLMFPMFRSLVRLSELINIIVLIFAGYGLLFFNSWADFTIAAKFPKMSERTRAFIISLFVFVITVFAVSEKYIPLKVTKYSYPPSILSYIKENLPKDSVIAVYPFSNVNEYMFWISYTQRPIINPRGFGQGSFGFESDKFTENLVSCEGMQEAIDLGVGYVLVYNISSLSSRIVDFITHNQFLKQLYVYKTNISGEDSFSQEIILYKIEKDSFLVSSCYN</sequence>
<feature type="transmembrane region" description="Helical" evidence="1">
    <location>
        <begin position="351"/>
        <end position="375"/>
    </location>
</feature>
<feature type="transmembrane region" description="Helical" evidence="1">
    <location>
        <begin position="93"/>
        <end position="112"/>
    </location>
</feature>
<feature type="transmembrane region" description="Helical" evidence="1">
    <location>
        <begin position="59"/>
        <end position="81"/>
    </location>
</feature>
<evidence type="ECO:0000313" key="2">
    <source>
        <dbReference type="EMBL" id="MCA9301898.1"/>
    </source>
</evidence>
<feature type="transmembrane region" description="Helical" evidence="1">
    <location>
        <begin position="190"/>
        <end position="212"/>
    </location>
</feature>
<feature type="transmembrane region" description="Helical" evidence="1">
    <location>
        <begin position="395"/>
        <end position="417"/>
    </location>
</feature>
<feature type="transmembrane region" description="Helical" evidence="1">
    <location>
        <begin position="118"/>
        <end position="136"/>
    </location>
</feature>
<evidence type="ECO:0000313" key="3">
    <source>
        <dbReference type="Proteomes" id="UP000714817"/>
    </source>
</evidence>
<dbReference type="AlphaFoldDB" id="A0A955E1P7"/>
<comment type="caution">
    <text evidence="2">The sequence shown here is derived from an EMBL/GenBank/DDBJ whole genome shotgun (WGS) entry which is preliminary data.</text>
</comment>
<feature type="transmembrane region" description="Helical" evidence="1">
    <location>
        <begin position="438"/>
        <end position="458"/>
    </location>
</feature>
<proteinExistence type="predicted"/>
<reference evidence="2" key="2">
    <citation type="journal article" date="2021" name="Microbiome">
        <title>Successional dynamics and alternative stable states in a saline activated sludge microbial community over 9 years.</title>
        <authorList>
            <person name="Wang Y."/>
            <person name="Ye J."/>
            <person name="Ju F."/>
            <person name="Liu L."/>
            <person name="Boyd J.A."/>
            <person name="Deng Y."/>
            <person name="Parks D.H."/>
            <person name="Jiang X."/>
            <person name="Yin X."/>
            <person name="Woodcroft B.J."/>
            <person name="Tyson G.W."/>
            <person name="Hugenholtz P."/>
            <person name="Polz M.F."/>
            <person name="Zhang T."/>
        </authorList>
    </citation>
    <scope>NUCLEOTIDE SEQUENCE</scope>
    <source>
        <strain evidence="2">HKST-UBA80</strain>
    </source>
</reference>
<keyword evidence="1" id="KW-0812">Transmembrane</keyword>
<dbReference type="EMBL" id="JAGQNY010000003">
    <property type="protein sequence ID" value="MCA9301898.1"/>
    <property type="molecule type" value="Genomic_DNA"/>
</dbReference>
<dbReference type="Proteomes" id="UP000714817">
    <property type="component" value="Unassembled WGS sequence"/>
</dbReference>
<organism evidence="2 3">
    <name type="scientific">candidate division WWE3 bacterium</name>
    <dbReference type="NCBI Taxonomy" id="2053526"/>
    <lineage>
        <taxon>Bacteria</taxon>
        <taxon>Katanobacteria</taxon>
    </lineage>
</organism>
<feature type="transmembrane region" description="Helical" evidence="1">
    <location>
        <begin position="143"/>
        <end position="160"/>
    </location>
</feature>
<gene>
    <name evidence="2" type="ORF">KDA10_00840</name>
</gene>
<accession>A0A955E1P7</accession>
<name>A0A955E1P7_UNCKA</name>